<dbReference type="Gene3D" id="3.40.30.10">
    <property type="entry name" value="Glutaredoxin"/>
    <property type="match status" value="1"/>
</dbReference>
<dbReference type="PRINTS" id="PR00160">
    <property type="entry name" value="GLUTAREDOXIN"/>
</dbReference>
<dbReference type="GO" id="GO:0015035">
    <property type="term" value="F:protein-disulfide reductase activity"/>
    <property type="evidence" value="ECO:0007669"/>
    <property type="project" value="TreeGrafter"/>
</dbReference>
<name>A0A0R2SWC6_9GAMM</name>
<sequence>MATITVYTKNLCSFCSAAKQLLKNKNFDYKEVNMEGNQALMMDVMTKSGQRTVPQIFVGDVSVGGYRELTAAMSNGEFAKLVGKG</sequence>
<comment type="caution">
    <text evidence="7">The sequence shown here is derived from an EMBL/GenBank/DDBJ whole genome shotgun (WGS) entry which is preliminary data.</text>
</comment>
<evidence type="ECO:0000259" key="6">
    <source>
        <dbReference type="Pfam" id="PF00462"/>
    </source>
</evidence>
<dbReference type="PANTHER" id="PTHR46679:SF1">
    <property type="entry name" value="GLUTAREDOXIN-2, MITOCHONDRIAL"/>
    <property type="match status" value="1"/>
</dbReference>
<keyword evidence="2" id="KW-0813">Transport</keyword>
<evidence type="ECO:0000256" key="5">
    <source>
        <dbReference type="ARBA" id="ARBA00023284"/>
    </source>
</evidence>
<dbReference type="InterPro" id="IPR002109">
    <property type="entry name" value="Glutaredoxin"/>
</dbReference>
<dbReference type="PANTHER" id="PTHR46679">
    <property type="match status" value="1"/>
</dbReference>
<evidence type="ECO:0000313" key="7">
    <source>
        <dbReference type="EMBL" id="KRO79302.1"/>
    </source>
</evidence>
<protein>
    <recommendedName>
        <fullName evidence="6">Glutaredoxin domain-containing protein</fullName>
    </recommendedName>
</protein>
<evidence type="ECO:0000256" key="3">
    <source>
        <dbReference type="ARBA" id="ARBA00022982"/>
    </source>
</evidence>
<dbReference type="PROSITE" id="PS51354">
    <property type="entry name" value="GLUTAREDOXIN_2"/>
    <property type="match status" value="1"/>
</dbReference>
<evidence type="ECO:0000313" key="8">
    <source>
        <dbReference type="Proteomes" id="UP000051242"/>
    </source>
</evidence>
<dbReference type="Pfam" id="PF00462">
    <property type="entry name" value="Glutaredoxin"/>
    <property type="match status" value="1"/>
</dbReference>
<dbReference type="EMBL" id="LICD01000190">
    <property type="protein sequence ID" value="KRO79302.1"/>
    <property type="molecule type" value="Genomic_DNA"/>
</dbReference>
<feature type="domain" description="Glutaredoxin" evidence="6">
    <location>
        <begin position="4"/>
        <end position="62"/>
    </location>
</feature>
<comment type="similarity">
    <text evidence="1">Belongs to the glutaredoxin family.</text>
</comment>
<organism evidence="7 8">
    <name type="scientific">OM182 bacterium BACL3 MAG-120619-bin3</name>
    <dbReference type="NCBI Taxonomy" id="1655593"/>
    <lineage>
        <taxon>Bacteria</taxon>
        <taxon>Pseudomonadati</taxon>
        <taxon>Pseudomonadota</taxon>
        <taxon>Gammaproteobacteria</taxon>
        <taxon>OMG group</taxon>
        <taxon>OM182 clade</taxon>
    </lineage>
</organism>
<dbReference type="InterPro" id="IPR014025">
    <property type="entry name" value="Glutaredoxin_subgr"/>
</dbReference>
<evidence type="ECO:0000256" key="2">
    <source>
        <dbReference type="ARBA" id="ARBA00022448"/>
    </source>
</evidence>
<evidence type="ECO:0000256" key="4">
    <source>
        <dbReference type="ARBA" id="ARBA00023157"/>
    </source>
</evidence>
<reference evidence="7 8" key="1">
    <citation type="submission" date="2015-10" db="EMBL/GenBank/DDBJ databases">
        <title>Metagenome-Assembled Genomes uncover a global brackish microbiome.</title>
        <authorList>
            <person name="Hugerth L.W."/>
            <person name="Larsson J."/>
            <person name="Alneberg J."/>
            <person name="Lindh M.V."/>
            <person name="Legrand C."/>
            <person name="Pinhassi J."/>
            <person name="Andersson A.F."/>
        </authorList>
    </citation>
    <scope>NUCLEOTIDE SEQUENCE [LARGE SCALE GENOMIC DNA]</scope>
    <source>
        <strain evidence="7">BACL22 MAG-120619-bin3</strain>
    </source>
</reference>
<keyword evidence="4" id="KW-1015">Disulfide bond</keyword>
<proteinExistence type="inferred from homology"/>
<dbReference type="Proteomes" id="UP000051242">
    <property type="component" value="Unassembled WGS sequence"/>
</dbReference>
<dbReference type="InterPro" id="IPR036249">
    <property type="entry name" value="Thioredoxin-like_sf"/>
</dbReference>
<evidence type="ECO:0000256" key="1">
    <source>
        <dbReference type="ARBA" id="ARBA00007787"/>
    </source>
</evidence>
<keyword evidence="3" id="KW-0249">Electron transport</keyword>
<gene>
    <name evidence="7" type="ORF">ABR85_01585</name>
</gene>
<dbReference type="SUPFAM" id="SSF52833">
    <property type="entry name" value="Thioredoxin-like"/>
    <property type="match status" value="1"/>
</dbReference>
<dbReference type="AlphaFoldDB" id="A0A0R2SWC6"/>
<keyword evidence="5" id="KW-0676">Redox-active center</keyword>
<accession>A0A0R2SWC6</accession>